<feature type="compositionally biased region" description="Acidic residues" evidence="8">
    <location>
        <begin position="720"/>
        <end position="729"/>
    </location>
</feature>
<dbReference type="AlphaFoldDB" id="A0AAD2GY10"/>
<feature type="compositionally biased region" description="Polar residues" evidence="8">
    <location>
        <begin position="639"/>
        <end position="655"/>
    </location>
</feature>
<feature type="region of interest" description="Disordered" evidence="8">
    <location>
        <begin position="357"/>
        <end position="445"/>
    </location>
</feature>
<dbReference type="InterPro" id="IPR005635">
    <property type="entry name" value="Inner_centromere_prot_ARK-bd"/>
</dbReference>
<feature type="region of interest" description="Disordered" evidence="8">
    <location>
        <begin position="215"/>
        <end position="259"/>
    </location>
</feature>
<evidence type="ECO:0000313" key="11">
    <source>
        <dbReference type="Proteomes" id="UP001295794"/>
    </source>
</evidence>
<comment type="subcellular location">
    <subcellularLocation>
        <location evidence="2">Cytoplasm</location>
        <location evidence="2">Cytoskeleton</location>
        <location evidence="2">Spindle</location>
    </subcellularLocation>
    <subcellularLocation>
        <location evidence="1">Nucleus</location>
    </subcellularLocation>
</comment>
<dbReference type="PANTHER" id="PTHR13142">
    <property type="entry name" value="INNER CENTROMERE PROTEIN"/>
    <property type="match status" value="1"/>
</dbReference>
<feature type="compositionally biased region" description="Polar residues" evidence="8">
    <location>
        <begin position="687"/>
        <end position="699"/>
    </location>
</feature>
<feature type="compositionally biased region" description="Low complexity" evidence="8">
    <location>
        <begin position="966"/>
        <end position="978"/>
    </location>
</feature>
<keyword evidence="6" id="KW-0206">Cytoskeleton</keyword>
<evidence type="ECO:0000256" key="5">
    <source>
        <dbReference type="ARBA" id="ARBA00022829"/>
    </source>
</evidence>
<protein>
    <recommendedName>
        <fullName evidence="9">Inner centromere protein ARK-binding domain-containing protein</fullName>
    </recommendedName>
</protein>
<feature type="compositionally biased region" description="Basic and acidic residues" evidence="8">
    <location>
        <begin position="406"/>
        <end position="423"/>
    </location>
</feature>
<feature type="region of interest" description="Disordered" evidence="8">
    <location>
        <begin position="605"/>
        <end position="740"/>
    </location>
</feature>
<evidence type="ECO:0000259" key="9">
    <source>
        <dbReference type="Pfam" id="PF03941"/>
    </source>
</evidence>
<dbReference type="GO" id="GO:0007059">
    <property type="term" value="P:chromosome segregation"/>
    <property type="evidence" value="ECO:0007669"/>
    <property type="project" value="UniProtKB-KW"/>
</dbReference>
<keyword evidence="5" id="KW-0159">Chromosome partition</keyword>
<evidence type="ECO:0000256" key="3">
    <source>
        <dbReference type="ARBA" id="ARBA00010042"/>
    </source>
</evidence>
<dbReference type="GO" id="GO:0005819">
    <property type="term" value="C:spindle"/>
    <property type="evidence" value="ECO:0007669"/>
    <property type="project" value="UniProtKB-SubCell"/>
</dbReference>
<comment type="similarity">
    <text evidence="3">Belongs to the INCENP family.</text>
</comment>
<reference evidence="10" key="1">
    <citation type="submission" date="2023-11" db="EMBL/GenBank/DDBJ databases">
        <authorList>
            <person name="De Vega J J."/>
            <person name="De Vega J J."/>
        </authorList>
    </citation>
    <scope>NUCLEOTIDE SEQUENCE</scope>
</reference>
<proteinExistence type="inferred from homology"/>
<evidence type="ECO:0000256" key="6">
    <source>
        <dbReference type="ARBA" id="ARBA00023212"/>
    </source>
</evidence>
<evidence type="ECO:0000256" key="4">
    <source>
        <dbReference type="ARBA" id="ARBA00022490"/>
    </source>
</evidence>
<dbReference type="EMBL" id="CAVNYO010000055">
    <property type="protein sequence ID" value="CAK5264424.1"/>
    <property type="molecule type" value="Genomic_DNA"/>
</dbReference>
<keyword evidence="11" id="KW-1185">Reference proteome</keyword>
<comment type="caution">
    <text evidence="10">The sequence shown here is derived from an EMBL/GenBank/DDBJ whole genome shotgun (WGS) entry which is preliminary data.</text>
</comment>
<dbReference type="Proteomes" id="UP001295794">
    <property type="component" value="Unassembled WGS sequence"/>
</dbReference>
<feature type="compositionally biased region" description="Polar residues" evidence="8">
    <location>
        <begin position="609"/>
        <end position="622"/>
    </location>
</feature>
<evidence type="ECO:0000256" key="8">
    <source>
        <dbReference type="SAM" id="MobiDB-lite"/>
    </source>
</evidence>
<evidence type="ECO:0000256" key="2">
    <source>
        <dbReference type="ARBA" id="ARBA00004186"/>
    </source>
</evidence>
<dbReference type="GO" id="GO:0005634">
    <property type="term" value="C:nucleus"/>
    <property type="evidence" value="ECO:0007669"/>
    <property type="project" value="UniProtKB-SubCell"/>
</dbReference>
<feature type="compositionally biased region" description="Basic and acidic residues" evidence="8">
    <location>
        <begin position="883"/>
        <end position="904"/>
    </location>
</feature>
<dbReference type="Gene3D" id="6.10.250.2990">
    <property type="match status" value="1"/>
</dbReference>
<evidence type="ECO:0000256" key="1">
    <source>
        <dbReference type="ARBA" id="ARBA00004123"/>
    </source>
</evidence>
<dbReference type="Pfam" id="PF03941">
    <property type="entry name" value="INCENP_ARK-bind"/>
    <property type="match status" value="1"/>
</dbReference>
<evidence type="ECO:0000313" key="10">
    <source>
        <dbReference type="EMBL" id="CAK5264424.1"/>
    </source>
</evidence>
<gene>
    <name evidence="10" type="ORF">MYCIT1_LOCUS4576</name>
</gene>
<keyword evidence="4" id="KW-0963">Cytoplasm</keyword>
<feature type="region of interest" description="Disordered" evidence="8">
    <location>
        <begin position="497"/>
        <end position="558"/>
    </location>
</feature>
<organism evidence="10 11">
    <name type="scientific">Mycena citricolor</name>
    <dbReference type="NCBI Taxonomy" id="2018698"/>
    <lineage>
        <taxon>Eukaryota</taxon>
        <taxon>Fungi</taxon>
        <taxon>Dikarya</taxon>
        <taxon>Basidiomycota</taxon>
        <taxon>Agaricomycotina</taxon>
        <taxon>Agaricomycetes</taxon>
        <taxon>Agaricomycetidae</taxon>
        <taxon>Agaricales</taxon>
        <taxon>Marasmiineae</taxon>
        <taxon>Mycenaceae</taxon>
        <taxon>Mycena</taxon>
    </lineage>
</organism>
<feature type="compositionally biased region" description="Low complexity" evidence="8">
    <location>
        <begin position="907"/>
        <end position="950"/>
    </location>
</feature>
<keyword evidence="7" id="KW-0539">Nucleus</keyword>
<name>A0AAD2GY10_9AGAR</name>
<accession>A0AAD2GY10</accession>
<feature type="region of interest" description="Disordered" evidence="8">
    <location>
        <begin position="759"/>
        <end position="780"/>
    </location>
</feature>
<feature type="compositionally biased region" description="Low complexity" evidence="8">
    <location>
        <begin position="760"/>
        <end position="780"/>
    </location>
</feature>
<feature type="compositionally biased region" description="Basic and acidic residues" evidence="8">
    <location>
        <begin position="813"/>
        <end position="873"/>
    </location>
</feature>
<feature type="domain" description="Inner centromere protein ARK-binding" evidence="9">
    <location>
        <begin position="994"/>
        <end position="1050"/>
    </location>
</feature>
<evidence type="ECO:0000256" key="7">
    <source>
        <dbReference type="ARBA" id="ARBA00023242"/>
    </source>
</evidence>
<feature type="region of interest" description="Disordered" evidence="8">
    <location>
        <begin position="805"/>
        <end position="1028"/>
    </location>
</feature>
<sequence length="1092" mass="116998">MTDPGLLEWCNATRFSMANDPGRPAFEGQIQKQGLHFLNDYLDNILASPRQESPLIDLVKTPARKRVPMKKPVSSTTLKSVITVSLEDKDELGSKENIAPVNNFHRALLQTAEKPFASQSSTSHGSLVASPPHSKAVDHIDVVVDRDVLLQLASEDQVSGSSNALVPAVAERNDLSMIAEDDEAERSRSSFHTAPMEGVIAAEAVLLDASVGDCASADASDPLSRSPNHTNDKSIELEPVSESSPNAPRATADTKDDEPMVVVEDAAEPTVMSLPTPNQSSTTLPSVVEAEDSDDHVDGGLASLPSLPAPMIFRKSMRAPTEAANSNGLVSTATPGAALGKRKSSWLVRAREVKALEMTTKKPLDKPVTGSSSSIPPLVEPEASGSGGNKRKSADVFGPNIPAAGEEERQRKIAKKASTDLEPAHSPLAEAPTPQSTVPARTSPLEEEVGLLAQLKKTVGDIGRLGKSFGPTKSLGGAAATALAEARAAAEARLAERLDKEEANLNPEASPAPPESHSDRRLSVSELMTASETRAIDVVSHGRKTTTPPNSPPVAQAAPPVFNKPVFIPPAPVKPPSPYRVTSNPAFGKPASMALGLAPRLISPKQVAPSLSHQSTLESLQSDALFDSESETAAWMPATQDTEYTTGFGSQSQCSPPRGPPDEDDSWPLDSAGGVPWFNVHGKEDSMTWSTLPTSSQRGDTGPVTHSRLDETGHTNILQDEPEAEEMPESTENAGGDAEFGDDAMEVDFKQSTVHLVNPAASRSQSQLSMLSSSSQGGFFSTASKLANSMLGTSKKGKPEVKSLQLAAAAAKKQHEEQEKKALRLKEMENRRHAALQRKVEEERAKAQDEERKLKEESDRRKKERDDVSDKRVGAKGTAIPGPKKEEEAPKKAAKPEKKLEIKKPSAKTAALAASSSSKPTLKPLSKTPSSANLKAEASSSKLAVKVAPKAADDDITHPSQLLQSQMAARAKAQLQAANVIPTPIPSESIELPDINSEYSDSDDEDRPRSFDPPSWAQSPDLRQALELQSTINPDDIFGAIRPLKMDELFRNRTGRFRARTSSANWTGSDRLTIEEQREYVRRMGFRSDTDP</sequence>
<dbReference type="PANTHER" id="PTHR13142:SF1">
    <property type="entry name" value="INNER CENTROMERE PROTEIN"/>
    <property type="match status" value="1"/>
</dbReference>